<dbReference type="PANTHER" id="PTHR41287:SF1">
    <property type="entry name" value="PROTEIN YMFN"/>
    <property type="match status" value="1"/>
</dbReference>
<gene>
    <name evidence="1" type="ORF">NCTC10289_01072</name>
</gene>
<accession>A0A376CWA5</accession>
<proteinExistence type="predicted"/>
<dbReference type="InterPro" id="IPR027417">
    <property type="entry name" value="P-loop_NTPase"/>
</dbReference>
<protein>
    <submittedName>
        <fullName evidence="1">Putative phage terminase</fullName>
    </submittedName>
</protein>
<name>A0A376CWA5_9CORY</name>
<evidence type="ECO:0000313" key="1">
    <source>
        <dbReference type="EMBL" id="STC76800.1"/>
    </source>
</evidence>
<dbReference type="AlphaFoldDB" id="A0A376CWA5"/>
<dbReference type="InterPro" id="IPR005021">
    <property type="entry name" value="Terminase_largesu-like"/>
</dbReference>
<evidence type="ECO:0000313" key="2">
    <source>
        <dbReference type="Proteomes" id="UP000254287"/>
    </source>
</evidence>
<dbReference type="RefSeq" id="WP_147279323.1">
    <property type="nucleotide sequence ID" value="NZ_CP069533.1"/>
</dbReference>
<sequence>MSSNAKATKIDWRERDQLTLAPRDRTDTLEAWDGVTPTLGFQVIAWIYDNLKHVNGPRAGKPFQLTPRQALFIVKFYELEPDGTFKHVNATRRLAKGSGKSPFAAVHAVAELLGPVKFDHFDPEAPGGAVGIPEPAPWVQIIAVSLEQTKNTMKIVRQLMPKDSPLADKYDLDIQKTKIEIDGARGLLEQITSSPESMEGNSPTFAILDETEHWVGERGVKLFEAVKDNLAKLGGRFVETCNAWEPNLNSIAERNFEDWCLFHEGKSNAEKPNLYDAKIAPPNTVFGAPGEGEISLDDALAYVYADASWVNIDTVKAAILTPTASAATSRRKYLNQPSTRSGAWVSHEQWARLIDTERELVEGEDIVMFFDGSKSDDTTALVACCMSDGFVFPIGVWEPQPIADGKKIIDYQDVNRTVLNVKDKFNVIGFWADMTLWQSYVADEWPRHFEDTIRYPVSPSGGYSTMIAFDMRGGNSGKQIQFAKAVEYTYMEIVEGRFSHNGDPVLSQHVTNAVAYPLKKWVSIAKDSGNSPRKIDAAVCMVGARMLYHHVKSDPNYDGSHTDFSSDYMFL</sequence>
<reference evidence="1 2" key="1">
    <citation type="submission" date="2018-06" db="EMBL/GenBank/DDBJ databases">
        <authorList>
            <consortium name="Pathogen Informatics"/>
            <person name="Doyle S."/>
        </authorList>
    </citation>
    <scope>NUCLEOTIDE SEQUENCE [LARGE SCALE GENOMIC DNA]</scope>
    <source>
        <strain evidence="1 2">NCTC10289</strain>
    </source>
</reference>
<dbReference type="Proteomes" id="UP000254287">
    <property type="component" value="Unassembled WGS sequence"/>
</dbReference>
<dbReference type="Gene3D" id="3.40.50.300">
    <property type="entry name" value="P-loop containing nucleotide triphosphate hydrolases"/>
    <property type="match status" value="1"/>
</dbReference>
<dbReference type="EMBL" id="UFXP01000001">
    <property type="protein sequence ID" value="STC76800.1"/>
    <property type="molecule type" value="Genomic_DNA"/>
</dbReference>
<organism evidence="1 2">
    <name type="scientific">Corynebacterium minutissimum</name>
    <dbReference type="NCBI Taxonomy" id="38301"/>
    <lineage>
        <taxon>Bacteria</taxon>
        <taxon>Bacillati</taxon>
        <taxon>Actinomycetota</taxon>
        <taxon>Actinomycetes</taxon>
        <taxon>Mycobacteriales</taxon>
        <taxon>Corynebacteriaceae</taxon>
        <taxon>Corynebacterium</taxon>
    </lineage>
</organism>
<dbReference type="PANTHER" id="PTHR41287">
    <property type="match status" value="1"/>
</dbReference>